<keyword evidence="3" id="KW-0804">Transcription</keyword>
<evidence type="ECO:0000256" key="2">
    <source>
        <dbReference type="ARBA" id="ARBA00023125"/>
    </source>
</evidence>
<dbReference type="PANTHER" id="PTHR44688:SF16">
    <property type="entry name" value="DNA-BINDING TRANSCRIPTIONAL ACTIVATOR DEVR_DOSR"/>
    <property type="match status" value="1"/>
</dbReference>
<evidence type="ECO:0000256" key="1">
    <source>
        <dbReference type="ARBA" id="ARBA00023015"/>
    </source>
</evidence>
<keyword evidence="1" id="KW-0805">Transcription regulation</keyword>
<dbReference type="InterPro" id="IPR016032">
    <property type="entry name" value="Sig_transdc_resp-reg_C-effctor"/>
</dbReference>
<feature type="region of interest" description="Disordered" evidence="4">
    <location>
        <begin position="183"/>
        <end position="207"/>
    </location>
</feature>
<dbReference type="Pfam" id="PF00196">
    <property type="entry name" value="GerE"/>
    <property type="match status" value="1"/>
</dbReference>
<evidence type="ECO:0000313" key="7">
    <source>
        <dbReference type="Proteomes" id="UP001199469"/>
    </source>
</evidence>
<dbReference type="InterPro" id="IPR000792">
    <property type="entry name" value="Tscrpt_reg_LuxR_C"/>
</dbReference>
<name>A0ABS8PG08_9PSEU</name>
<comment type="caution">
    <text evidence="6">The sequence shown here is derived from an EMBL/GenBank/DDBJ whole genome shotgun (WGS) entry which is preliminary data.</text>
</comment>
<dbReference type="CDD" id="cd06170">
    <property type="entry name" value="LuxR_C_like"/>
    <property type="match status" value="1"/>
</dbReference>
<gene>
    <name evidence="6" type="ORF">LQ327_21450</name>
</gene>
<dbReference type="PROSITE" id="PS50043">
    <property type="entry name" value="HTH_LUXR_2"/>
    <property type="match status" value="1"/>
</dbReference>
<accession>A0ABS8PG08</accession>
<keyword evidence="2" id="KW-0238">DNA-binding</keyword>
<reference evidence="6 7" key="1">
    <citation type="submission" date="2021-11" db="EMBL/GenBank/DDBJ databases">
        <title>Draft genome sequence of Actinomycetospora sp. SF1 isolated from the rhizosphere soil.</title>
        <authorList>
            <person name="Duangmal K."/>
            <person name="Chantavorakit T."/>
        </authorList>
    </citation>
    <scope>NUCLEOTIDE SEQUENCE [LARGE SCALE GENOMIC DNA]</scope>
    <source>
        <strain evidence="6 7">TBRC 5722</strain>
    </source>
</reference>
<proteinExistence type="predicted"/>
<dbReference type="Proteomes" id="UP001199469">
    <property type="component" value="Unassembled WGS sequence"/>
</dbReference>
<dbReference type="SMART" id="SM00421">
    <property type="entry name" value="HTH_LUXR"/>
    <property type="match status" value="1"/>
</dbReference>
<dbReference type="EMBL" id="JAJNDB010000005">
    <property type="protein sequence ID" value="MCD2195939.1"/>
    <property type="molecule type" value="Genomic_DNA"/>
</dbReference>
<protein>
    <submittedName>
        <fullName evidence="6">Response regulator transcription factor</fullName>
    </submittedName>
</protein>
<dbReference type="RefSeq" id="WP_230737801.1">
    <property type="nucleotide sequence ID" value="NZ_JAJNDB010000005.1"/>
</dbReference>
<sequence>MTESELLGDVIGARLAAEPDVVLDHGDGGPADVVLTDTVPRPATSPGDPGGARLVVLAPSGDPRGAVEAARGGASAWLDGSGTADEFVRVLHGVVSGQAYFPPEVQGAVLRALRDDARPCAGPLARLTGREREVLDALAGGLGNREIGDHLGMSYNTVRTHINEIFRKLGVHSRVEAVRLLPAPTDGTYRDPPGGGARGAHGDATGS</sequence>
<organism evidence="6 7">
    <name type="scientific">Actinomycetospora endophytica</name>
    <dbReference type="NCBI Taxonomy" id="2291215"/>
    <lineage>
        <taxon>Bacteria</taxon>
        <taxon>Bacillati</taxon>
        <taxon>Actinomycetota</taxon>
        <taxon>Actinomycetes</taxon>
        <taxon>Pseudonocardiales</taxon>
        <taxon>Pseudonocardiaceae</taxon>
        <taxon>Actinomycetospora</taxon>
    </lineage>
</organism>
<feature type="domain" description="HTH luxR-type" evidence="5">
    <location>
        <begin position="120"/>
        <end position="185"/>
    </location>
</feature>
<dbReference type="SUPFAM" id="SSF46894">
    <property type="entry name" value="C-terminal effector domain of the bipartite response regulators"/>
    <property type="match status" value="1"/>
</dbReference>
<evidence type="ECO:0000259" key="5">
    <source>
        <dbReference type="PROSITE" id="PS50043"/>
    </source>
</evidence>
<dbReference type="Gene3D" id="3.40.50.2300">
    <property type="match status" value="1"/>
</dbReference>
<evidence type="ECO:0000256" key="3">
    <source>
        <dbReference type="ARBA" id="ARBA00023163"/>
    </source>
</evidence>
<dbReference type="PANTHER" id="PTHR44688">
    <property type="entry name" value="DNA-BINDING TRANSCRIPTIONAL ACTIVATOR DEVR_DOSR"/>
    <property type="match status" value="1"/>
</dbReference>
<keyword evidence="7" id="KW-1185">Reference proteome</keyword>
<dbReference type="PRINTS" id="PR00038">
    <property type="entry name" value="HTHLUXR"/>
</dbReference>
<evidence type="ECO:0000256" key="4">
    <source>
        <dbReference type="SAM" id="MobiDB-lite"/>
    </source>
</evidence>
<evidence type="ECO:0000313" key="6">
    <source>
        <dbReference type="EMBL" id="MCD2195939.1"/>
    </source>
</evidence>